<reference evidence="2" key="1">
    <citation type="submission" date="2014-10" db="EMBL/GenBank/DDBJ databases">
        <title>Genome sequencing of Vitellibacter sp. D-24.</title>
        <authorList>
            <person name="Thevarajoo S."/>
            <person name="Selvaratnam C."/>
            <person name="Goh K.M."/>
            <person name="Chong C.S."/>
        </authorList>
    </citation>
    <scope>NUCLEOTIDE SEQUENCE [LARGE SCALE GENOMIC DNA]</scope>
    <source>
        <strain evidence="2">D-24</strain>
    </source>
</reference>
<sequence length="276" mass="32626">MKLFQQELTHLENNLEQLELNATHMYSSAGTAIQLCTDTINNMREQVLKKGFINLRDECLFFKTIKPKVVGYLIYYWNLVHIKRYSPLESWKEKHKFYIEYISILKNYFIENHEIYEYYIRNLTHLDDQYFIRNSSPVELHCDSIASLIDIKFSTAKDMVFAQIMGNTLTINFLKHKISRKTKNPFSNIENTNMLKWTGAKVDLVELVYALHSTGSINHGRADIKEIAKAFESVMHIELGDYYRIFLEIRNRKLHPTKFLDHLKDCLQNRMIEADG</sequence>
<dbReference type="EMBL" id="JRWG01000001">
    <property type="protein sequence ID" value="KXO01248.1"/>
    <property type="molecule type" value="Genomic_DNA"/>
</dbReference>
<protein>
    <recommendedName>
        <fullName evidence="3">Tetracycline regulation of excision, RteC</fullName>
    </recommendedName>
</protein>
<dbReference type="OrthoDB" id="790983at2"/>
<accession>A0A137RM32</accession>
<evidence type="ECO:0000313" key="1">
    <source>
        <dbReference type="EMBL" id="KXO01248.1"/>
    </source>
</evidence>
<keyword evidence="2" id="KW-1185">Reference proteome</keyword>
<dbReference type="InterPro" id="IPR018534">
    <property type="entry name" value="Tet_reg_excision_RteC"/>
</dbReference>
<comment type="caution">
    <text evidence="1">The sequence shown here is derived from an EMBL/GenBank/DDBJ whole genome shotgun (WGS) entry which is preliminary data.</text>
</comment>
<dbReference type="PATRIC" id="fig|1548749.3.peg.412"/>
<evidence type="ECO:0000313" key="2">
    <source>
        <dbReference type="Proteomes" id="UP000070138"/>
    </source>
</evidence>
<evidence type="ECO:0008006" key="3">
    <source>
        <dbReference type="Google" id="ProtNLM"/>
    </source>
</evidence>
<dbReference type="Proteomes" id="UP000070138">
    <property type="component" value="Unassembled WGS sequence"/>
</dbReference>
<dbReference type="AlphaFoldDB" id="A0A137RM32"/>
<gene>
    <name evidence="1" type="ORF">LS48_01935</name>
</gene>
<dbReference type="Pfam" id="PF09357">
    <property type="entry name" value="RteC"/>
    <property type="match status" value="1"/>
</dbReference>
<reference evidence="1 2" key="2">
    <citation type="journal article" date="2016" name="Int. J. Syst. Evol. Microbiol.">
        <title>Vitellibacter aquimaris sp. nov., a marine bacterium isolated from seawater.</title>
        <authorList>
            <person name="Thevarajoo S."/>
            <person name="Selvaratnam C."/>
            <person name="Goh K.M."/>
            <person name="Hong K.W."/>
            <person name="Chan X.Y."/>
            <person name="Chan K.G."/>
            <person name="Chong C.S."/>
        </authorList>
    </citation>
    <scope>NUCLEOTIDE SEQUENCE [LARGE SCALE GENOMIC DNA]</scope>
    <source>
        <strain evidence="1 2">D-24</strain>
    </source>
</reference>
<dbReference type="RefSeq" id="WP_062619412.1">
    <property type="nucleotide sequence ID" value="NZ_JRWG01000001.1"/>
</dbReference>
<proteinExistence type="predicted"/>
<name>A0A137RM32_9FLAO</name>
<dbReference type="STRING" id="1548749.LS48_01935"/>
<organism evidence="1 2">
    <name type="scientific">Aequorivita aquimaris</name>
    <dbReference type="NCBI Taxonomy" id="1548749"/>
    <lineage>
        <taxon>Bacteria</taxon>
        <taxon>Pseudomonadati</taxon>
        <taxon>Bacteroidota</taxon>
        <taxon>Flavobacteriia</taxon>
        <taxon>Flavobacteriales</taxon>
        <taxon>Flavobacteriaceae</taxon>
        <taxon>Aequorivita</taxon>
    </lineage>
</organism>